<protein>
    <submittedName>
        <fullName evidence="2">Scaffolding protein</fullName>
    </submittedName>
</protein>
<dbReference type="EMBL" id="MT708544">
    <property type="protein sequence ID" value="QOE32101.1"/>
    <property type="molecule type" value="Genomic_DNA"/>
</dbReference>
<evidence type="ECO:0000256" key="1">
    <source>
        <dbReference type="SAM" id="MobiDB-lite"/>
    </source>
</evidence>
<dbReference type="Proteomes" id="UP000516590">
    <property type="component" value="Segment"/>
</dbReference>
<evidence type="ECO:0000313" key="3">
    <source>
        <dbReference type="Proteomes" id="UP000516590"/>
    </source>
</evidence>
<reference evidence="2 3" key="1">
    <citation type="submission" date="2020-07" db="EMBL/GenBank/DDBJ databases">
        <title>Complete genome sequence of Rhizobium phaseoli phage Palo.</title>
        <authorList>
            <person name="Nabhani A."/>
            <person name="Rushing L."/>
            <person name="Newkirk H."/>
            <person name="Gonzalez C."/>
            <person name="Young R."/>
            <person name="Liu M."/>
        </authorList>
    </citation>
    <scope>NUCLEOTIDE SEQUENCE [LARGE SCALE GENOMIC DNA]</scope>
</reference>
<organism evidence="2 3">
    <name type="scientific">Rhizobium phage Palo</name>
    <dbReference type="NCBI Taxonomy" id="2767573"/>
    <lineage>
        <taxon>Viruses</taxon>
        <taxon>Duplodnaviria</taxon>
        <taxon>Heunggongvirae</taxon>
        <taxon>Uroviricota</taxon>
        <taxon>Caudoviricetes</taxon>
        <taxon>Autographivirales</taxon>
        <taxon>Dunnvirinae</taxon>
        <taxon>Palovirus</taxon>
        <taxon>Palovirus palo</taxon>
    </lineage>
</organism>
<proteinExistence type="predicted"/>
<name>A0A7L8G5T4_9CAUD</name>
<sequence>MSATEESVIQNVDTTKAAEVAVHGRVANMEKAVEQASKTPEQIAAEKKTADEAAAKEAADAAAKKIADEAAAKAGEDTSWQEEWVSVGNEHADAAIELMKAAGVKPVEGNAIFDEAIKTGDLNKVKWDLLEARLGKAQASLVRTGITAYYDGEYKEQQAVVDHAYAQVGGKEGWDKLVKWAHTTATVDKAFDKQLAEYRRALEVGGFAGKAAVDALKVAYEAAPGNSSLGGKKMERGSTPPANHETASAPLSRADYYREMSKAGGDRAPAHVVAQLRARRQAGMAQGI</sequence>
<accession>A0A7L8G5T4</accession>
<feature type="region of interest" description="Disordered" evidence="1">
    <location>
        <begin position="227"/>
        <end position="247"/>
    </location>
</feature>
<evidence type="ECO:0000313" key="2">
    <source>
        <dbReference type="EMBL" id="QOE32101.1"/>
    </source>
</evidence>
<gene>
    <name evidence="2" type="ORF">CPT_Palo_042</name>
</gene>
<keyword evidence="3" id="KW-1185">Reference proteome</keyword>